<dbReference type="GeneID" id="105314374"/>
<keyword evidence="4" id="KW-0963">Cytoplasm</keyword>
<evidence type="ECO:0000256" key="8">
    <source>
        <dbReference type="SAM" id="MobiDB-lite"/>
    </source>
</evidence>
<dbReference type="GO" id="GO:0042554">
    <property type="term" value="P:superoxide anion generation"/>
    <property type="evidence" value="ECO:0007669"/>
    <property type="project" value="TreeGrafter"/>
</dbReference>
<evidence type="ECO:0000256" key="3">
    <source>
        <dbReference type="ARBA" id="ARBA00022443"/>
    </source>
</evidence>
<dbReference type="PANTHER" id="PTHR15175">
    <property type="entry name" value="NEUTROPHIL CYTOSOLIC FACTOR 2, NEUTROPHIL NADPH OXIDASE FACTOR 2"/>
    <property type="match status" value="1"/>
</dbReference>
<feature type="domain" description="PB1" evidence="9">
    <location>
        <begin position="319"/>
        <end position="397"/>
    </location>
</feature>
<evidence type="ECO:0000256" key="5">
    <source>
        <dbReference type="ARBA" id="ARBA00022737"/>
    </source>
</evidence>
<dbReference type="KEGG" id="aqu:105314374"/>
<dbReference type="SMART" id="SM00028">
    <property type="entry name" value="TPR"/>
    <property type="match status" value="3"/>
</dbReference>
<dbReference type="InterPro" id="IPR019734">
    <property type="entry name" value="TPR_rpt"/>
</dbReference>
<organism evidence="10 11">
    <name type="scientific">Amphimedon queenslandica</name>
    <name type="common">Sponge</name>
    <dbReference type="NCBI Taxonomy" id="400682"/>
    <lineage>
        <taxon>Eukaryota</taxon>
        <taxon>Metazoa</taxon>
        <taxon>Porifera</taxon>
        <taxon>Demospongiae</taxon>
        <taxon>Heteroscleromorpha</taxon>
        <taxon>Haplosclerida</taxon>
        <taxon>Niphatidae</taxon>
        <taxon>Amphimedon</taxon>
    </lineage>
</organism>
<dbReference type="SUPFAM" id="SSF48452">
    <property type="entry name" value="TPR-like"/>
    <property type="match status" value="1"/>
</dbReference>
<dbReference type="InterPro" id="IPR011990">
    <property type="entry name" value="TPR-like_helical_dom_sf"/>
</dbReference>
<keyword evidence="3" id="KW-0728">SH3 domain</keyword>
<keyword evidence="5" id="KW-0677">Repeat</keyword>
<reference evidence="10" key="2">
    <citation type="submission" date="2024-06" db="UniProtKB">
        <authorList>
            <consortium name="EnsemblMetazoa"/>
        </authorList>
    </citation>
    <scope>IDENTIFICATION</scope>
</reference>
<dbReference type="InterPro" id="IPR053793">
    <property type="entry name" value="PB1-like"/>
</dbReference>
<evidence type="ECO:0000313" key="11">
    <source>
        <dbReference type="Proteomes" id="UP000007879"/>
    </source>
</evidence>
<reference evidence="11" key="1">
    <citation type="journal article" date="2010" name="Nature">
        <title>The Amphimedon queenslandica genome and the evolution of animal complexity.</title>
        <authorList>
            <person name="Srivastava M."/>
            <person name="Simakov O."/>
            <person name="Chapman J."/>
            <person name="Fahey B."/>
            <person name="Gauthier M.E."/>
            <person name="Mitros T."/>
            <person name="Richards G.S."/>
            <person name="Conaco C."/>
            <person name="Dacre M."/>
            <person name="Hellsten U."/>
            <person name="Larroux C."/>
            <person name="Putnam N.H."/>
            <person name="Stanke M."/>
            <person name="Adamska M."/>
            <person name="Darling A."/>
            <person name="Degnan S.M."/>
            <person name="Oakley T.H."/>
            <person name="Plachetzki D.C."/>
            <person name="Zhai Y."/>
            <person name="Adamski M."/>
            <person name="Calcino A."/>
            <person name="Cummins S.F."/>
            <person name="Goodstein D.M."/>
            <person name="Harris C."/>
            <person name="Jackson D.J."/>
            <person name="Leys S.P."/>
            <person name="Shu S."/>
            <person name="Woodcroft B.J."/>
            <person name="Vervoort M."/>
            <person name="Kosik K.S."/>
            <person name="Manning G."/>
            <person name="Degnan B.M."/>
            <person name="Rokhsar D.S."/>
        </authorList>
    </citation>
    <scope>NUCLEOTIDE SEQUENCE [LARGE SCALE GENOMIC DNA]</scope>
</reference>
<proteinExistence type="inferred from homology"/>
<protein>
    <recommendedName>
        <fullName evidence="9">PB1 domain-containing protein</fullName>
    </recommendedName>
</protein>
<dbReference type="RefSeq" id="XP_019857789.1">
    <property type="nucleotide sequence ID" value="XM_020002230.1"/>
</dbReference>
<comment type="similarity">
    <text evidence="2">Belongs to the NCF2/NOXA1 family.</text>
</comment>
<evidence type="ECO:0000256" key="7">
    <source>
        <dbReference type="PROSITE-ProRule" id="PRU00339"/>
    </source>
</evidence>
<dbReference type="Pfam" id="PF13181">
    <property type="entry name" value="TPR_8"/>
    <property type="match status" value="1"/>
</dbReference>
<keyword evidence="11" id="KW-1185">Reference proteome</keyword>
<feature type="region of interest" description="Disordered" evidence="8">
    <location>
        <begin position="224"/>
        <end position="316"/>
    </location>
</feature>
<feature type="compositionally biased region" description="Basic and acidic residues" evidence="8">
    <location>
        <begin position="226"/>
        <end position="242"/>
    </location>
</feature>
<evidence type="ECO:0000256" key="1">
    <source>
        <dbReference type="ARBA" id="ARBA00004496"/>
    </source>
</evidence>
<accession>A0AAN0JM00</accession>
<evidence type="ECO:0000313" key="10">
    <source>
        <dbReference type="EnsemblMetazoa" id="XP_019857789.1"/>
    </source>
</evidence>
<comment type="subcellular location">
    <subcellularLocation>
        <location evidence="1">Cytoplasm</location>
    </subcellularLocation>
</comment>
<dbReference type="EnsemblMetazoa" id="XM_020002230.1">
    <property type="protein sequence ID" value="XP_019857789.1"/>
    <property type="gene ID" value="LOC105314374"/>
</dbReference>
<dbReference type="FunFam" id="1.25.40.10:FF:000017">
    <property type="entry name" value="NADPH oxidase regulator NoxR"/>
    <property type="match status" value="1"/>
</dbReference>
<evidence type="ECO:0000256" key="6">
    <source>
        <dbReference type="ARBA" id="ARBA00022803"/>
    </source>
</evidence>
<keyword evidence="6 7" id="KW-0802">TPR repeat</keyword>
<sequence>MSLKEMIEFWKKGVDEAQQGRHSEAIKSFLDMPEPGARIYFNIANMYVCLGNIEEAEKSLNVCVKKDPNLAIGYFQRGCLHIVNKKYREAICDFDLAIKNLRGNLLIDYKQLGLIYKLYTAEVLYNKAYCLWQINERSESKRLLNEALASAAECSESRHRVVSTALDQIKRGEDFLPYRLPKTAQVFVPPRSKTDVVNNIDFLGKAKVVSSVVDQDDFTGFVGAQKNKESRSPSPAVRKDLPPHSSITRSKSSEPPPKPNPPTTRKYSPPSAKDAKMRPPKPSMAPPSFRHPSRSPNLSPSSEHSPTNSRSPSPYGASAMTIKVHYTTTRAIRVASSISYQKLVHLICRKFDKSDNSITLWYKCSDTGDRIQLTDEKTLVSACKVLEDGNRLTLWAYDATDTPA</sequence>
<evidence type="ECO:0000256" key="2">
    <source>
        <dbReference type="ARBA" id="ARBA00008051"/>
    </source>
</evidence>
<dbReference type="Gene3D" id="3.10.20.90">
    <property type="entry name" value="Phosphatidylinositol 3-kinase Catalytic Subunit, Chain A, domain 1"/>
    <property type="match status" value="1"/>
</dbReference>
<name>A0AAN0JM00_AMPQE</name>
<feature type="repeat" description="TPR" evidence="7">
    <location>
        <begin position="37"/>
        <end position="70"/>
    </location>
</feature>
<dbReference type="InterPro" id="IPR051864">
    <property type="entry name" value="NCF2_NOXA1"/>
</dbReference>
<feature type="compositionally biased region" description="Polar residues" evidence="8">
    <location>
        <begin position="294"/>
        <end position="312"/>
    </location>
</feature>
<dbReference type="GO" id="GO:0016176">
    <property type="term" value="F:superoxide-generating NADPH oxidase activator activity"/>
    <property type="evidence" value="ECO:0007669"/>
    <property type="project" value="TreeGrafter"/>
</dbReference>
<dbReference type="Gene3D" id="1.25.40.10">
    <property type="entry name" value="Tetratricopeptide repeat domain"/>
    <property type="match status" value="1"/>
</dbReference>
<dbReference type="PANTHER" id="PTHR15175:SF0">
    <property type="entry name" value="SH3 DOMAIN-CONTAINING PROTEIN C23A1.17"/>
    <property type="match status" value="1"/>
</dbReference>
<dbReference type="PROSITE" id="PS50005">
    <property type="entry name" value="TPR"/>
    <property type="match status" value="1"/>
</dbReference>
<dbReference type="AlphaFoldDB" id="A0AAN0JM00"/>
<dbReference type="SUPFAM" id="SSF54277">
    <property type="entry name" value="CAD &amp; PB1 domains"/>
    <property type="match status" value="1"/>
</dbReference>
<dbReference type="Proteomes" id="UP000007879">
    <property type="component" value="Unassembled WGS sequence"/>
</dbReference>
<evidence type="ECO:0000259" key="9">
    <source>
        <dbReference type="PROSITE" id="PS51745"/>
    </source>
</evidence>
<dbReference type="GO" id="GO:0005737">
    <property type="term" value="C:cytoplasm"/>
    <property type="evidence" value="ECO:0007669"/>
    <property type="project" value="UniProtKB-SubCell"/>
</dbReference>
<dbReference type="PROSITE" id="PS51745">
    <property type="entry name" value="PB1"/>
    <property type="match status" value="1"/>
</dbReference>
<evidence type="ECO:0000256" key="4">
    <source>
        <dbReference type="ARBA" id="ARBA00022490"/>
    </source>
</evidence>